<keyword evidence="3" id="KW-1185">Reference proteome</keyword>
<dbReference type="EMBL" id="KZ107839">
    <property type="protein sequence ID" value="OSS53400.1"/>
    <property type="molecule type" value="Genomic_DNA"/>
</dbReference>
<sequence>MNQTNSPGNDYTLFYERVAAQLSAVLQSQANPDVANITGVAYGAEIYVQVNWLWFILPLALLASCLLIVVLSIWDSSRKSYLFKNNILAAIAFELHGWEPPEYGVDETWTRHSMRNVEKKAERMVAGMQLPHEGDGGLRLKRE</sequence>
<name>A0A1Y2MBD2_EPING</name>
<reference evidence="2 3" key="1">
    <citation type="journal article" date="2017" name="Genome Announc.">
        <title>Genome sequence of the saprophytic ascomycete Epicoccum nigrum ICMP 19927 strain isolated from New Zealand.</title>
        <authorList>
            <person name="Fokin M."/>
            <person name="Fleetwood D."/>
            <person name="Weir B.S."/>
            <person name="Villas-Boas S.G."/>
        </authorList>
    </citation>
    <scope>NUCLEOTIDE SEQUENCE [LARGE SCALE GENOMIC DNA]</scope>
    <source>
        <strain evidence="2 3">ICMP 19927</strain>
    </source>
</reference>
<evidence type="ECO:0000256" key="1">
    <source>
        <dbReference type="SAM" id="Phobius"/>
    </source>
</evidence>
<evidence type="ECO:0000313" key="2">
    <source>
        <dbReference type="EMBL" id="OSS53400.1"/>
    </source>
</evidence>
<dbReference type="PANTHER" id="PTHR35394">
    <property type="entry name" value="DUF3176 DOMAIN-CONTAINING PROTEIN"/>
    <property type="match status" value="1"/>
</dbReference>
<protein>
    <submittedName>
        <fullName evidence="2">Uncharacterized protein</fullName>
    </submittedName>
</protein>
<keyword evidence="1" id="KW-0472">Membrane</keyword>
<dbReference type="PANTHER" id="PTHR35394:SF5">
    <property type="entry name" value="DUF3176 DOMAIN-CONTAINING PROTEIN"/>
    <property type="match status" value="1"/>
</dbReference>
<keyword evidence="1" id="KW-0812">Transmembrane</keyword>
<dbReference type="Proteomes" id="UP000193240">
    <property type="component" value="Unassembled WGS sequence"/>
</dbReference>
<proteinExistence type="predicted"/>
<keyword evidence="1" id="KW-1133">Transmembrane helix</keyword>
<dbReference type="InParanoid" id="A0A1Y2MBD2"/>
<accession>A0A1Y2MBD2</accession>
<evidence type="ECO:0000313" key="3">
    <source>
        <dbReference type="Proteomes" id="UP000193240"/>
    </source>
</evidence>
<gene>
    <name evidence="2" type="ORF">B5807_01976</name>
</gene>
<feature type="transmembrane region" description="Helical" evidence="1">
    <location>
        <begin position="52"/>
        <end position="74"/>
    </location>
</feature>
<dbReference type="AlphaFoldDB" id="A0A1Y2MBD2"/>
<organism evidence="2 3">
    <name type="scientific">Epicoccum nigrum</name>
    <name type="common">Soil fungus</name>
    <name type="synonym">Epicoccum purpurascens</name>
    <dbReference type="NCBI Taxonomy" id="105696"/>
    <lineage>
        <taxon>Eukaryota</taxon>
        <taxon>Fungi</taxon>
        <taxon>Dikarya</taxon>
        <taxon>Ascomycota</taxon>
        <taxon>Pezizomycotina</taxon>
        <taxon>Dothideomycetes</taxon>
        <taxon>Pleosporomycetidae</taxon>
        <taxon>Pleosporales</taxon>
        <taxon>Pleosporineae</taxon>
        <taxon>Didymellaceae</taxon>
        <taxon>Epicoccum</taxon>
    </lineage>
</organism>